<keyword evidence="2" id="KW-1185">Reference proteome</keyword>
<evidence type="ECO:0000313" key="2">
    <source>
        <dbReference type="Proteomes" id="UP000549394"/>
    </source>
</evidence>
<accession>A0A7I8V5H3</accession>
<dbReference type="PANTHER" id="PTHR16238">
    <property type="entry name" value="GEM-ASSOCIATED PROTEIN 8"/>
    <property type="match status" value="1"/>
</dbReference>
<sequence length="201" mass="24351">MADSGEFPYAPEWANGQDYKKYWDHWKSLQTWYNKNYGNENYQSNYLNAYGHHLYLWNHYFQHFMQQYKFFTSQTLSQYAVENKPTNFNPYYESDEVDEADLEYKNFLRVSMEHKKERDKMKKCVNEMVYVNVSDLPKKSRILSPNQSDSRREKILKLYGNDGAKIHAMETALQLNFERKQDKLRPQVWPQLPLHIKFSDE</sequence>
<dbReference type="OrthoDB" id="5989213at2759"/>
<dbReference type="GO" id="GO:0032797">
    <property type="term" value="C:SMN complex"/>
    <property type="evidence" value="ECO:0007669"/>
    <property type="project" value="InterPro"/>
</dbReference>
<evidence type="ECO:0000313" key="1">
    <source>
        <dbReference type="EMBL" id="CAD5110880.1"/>
    </source>
</evidence>
<gene>
    <name evidence="1" type="ORF">DGYR_LOCUS237</name>
</gene>
<organism evidence="1 2">
    <name type="scientific">Dimorphilus gyrociliatus</name>
    <dbReference type="NCBI Taxonomy" id="2664684"/>
    <lineage>
        <taxon>Eukaryota</taxon>
        <taxon>Metazoa</taxon>
        <taxon>Spiralia</taxon>
        <taxon>Lophotrochozoa</taxon>
        <taxon>Annelida</taxon>
        <taxon>Polychaeta</taxon>
        <taxon>Polychaeta incertae sedis</taxon>
        <taxon>Dinophilidae</taxon>
        <taxon>Dimorphilus</taxon>
    </lineage>
</organism>
<dbReference type="AlphaFoldDB" id="A0A7I8V5H3"/>
<proteinExistence type="predicted"/>
<dbReference type="Pfam" id="PF15348">
    <property type="entry name" value="GEMIN8"/>
    <property type="match status" value="1"/>
</dbReference>
<comment type="caution">
    <text evidence="1">The sequence shown here is derived from an EMBL/GenBank/DDBJ whole genome shotgun (WGS) entry which is preliminary data.</text>
</comment>
<dbReference type="InterPro" id="IPR034754">
    <property type="entry name" value="GEMIN8"/>
</dbReference>
<reference evidence="1 2" key="1">
    <citation type="submission" date="2020-08" db="EMBL/GenBank/DDBJ databases">
        <authorList>
            <person name="Hejnol A."/>
        </authorList>
    </citation>
    <scope>NUCLEOTIDE SEQUENCE [LARGE SCALE GENOMIC DNA]</scope>
</reference>
<dbReference type="PANTHER" id="PTHR16238:SF7">
    <property type="entry name" value="GEM-ASSOCIATED PROTEIN 8"/>
    <property type="match status" value="1"/>
</dbReference>
<dbReference type="EMBL" id="CAJFCJ010000001">
    <property type="protein sequence ID" value="CAD5110880.1"/>
    <property type="molecule type" value="Genomic_DNA"/>
</dbReference>
<protein>
    <submittedName>
        <fullName evidence="1">DgyrCDS245</fullName>
    </submittedName>
</protein>
<dbReference type="Proteomes" id="UP000549394">
    <property type="component" value="Unassembled WGS sequence"/>
</dbReference>
<dbReference type="GO" id="GO:0000387">
    <property type="term" value="P:spliceosomal snRNP assembly"/>
    <property type="evidence" value="ECO:0007669"/>
    <property type="project" value="InterPro"/>
</dbReference>
<name>A0A7I8V5H3_9ANNE</name>